<gene>
    <name evidence="1" type="ORF">PIBRA_LOCUS8566</name>
</gene>
<name>A0A9P0XER1_PIEBR</name>
<evidence type="ECO:0000313" key="1">
    <source>
        <dbReference type="EMBL" id="CAH4032143.1"/>
    </source>
</evidence>
<sequence length="91" mass="10373">MTHHDAASEERAELARRENCGCRGAESRFSEQRYRYSVHTSLLLRIHELRMLVDADSNNTITIATVALQTSCLHNQEGNSKCAVQYYESLD</sequence>
<accession>A0A9P0XER1</accession>
<comment type="caution">
    <text evidence="1">The sequence shown here is derived from an EMBL/GenBank/DDBJ whole genome shotgun (WGS) entry which is preliminary data.</text>
</comment>
<dbReference type="AlphaFoldDB" id="A0A9P0XER1"/>
<reference evidence="1" key="1">
    <citation type="submission" date="2022-05" db="EMBL/GenBank/DDBJ databases">
        <authorList>
            <person name="Okamura Y."/>
        </authorList>
    </citation>
    <scope>NUCLEOTIDE SEQUENCE</scope>
</reference>
<keyword evidence="2" id="KW-1185">Reference proteome</keyword>
<dbReference type="Proteomes" id="UP001152562">
    <property type="component" value="Unassembled WGS sequence"/>
</dbReference>
<organism evidence="1 2">
    <name type="scientific">Pieris brassicae</name>
    <name type="common">White butterfly</name>
    <name type="synonym">Large white butterfly</name>
    <dbReference type="NCBI Taxonomy" id="7116"/>
    <lineage>
        <taxon>Eukaryota</taxon>
        <taxon>Metazoa</taxon>
        <taxon>Ecdysozoa</taxon>
        <taxon>Arthropoda</taxon>
        <taxon>Hexapoda</taxon>
        <taxon>Insecta</taxon>
        <taxon>Pterygota</taxon>
        <taxon>Neoptera</taxon>
        <taxon>Endopterygota</taxon>
        <taxon>Lepidoptera</taxon>
        <taxon>Glossata</taxon>
        <taxon>Ditrysia</taxon>
        <taxon>Papilionoidea</taxon>
        <taxon>Pieridae</taxon>
        <taxon>Pierinae</taxon>
        <taxon>Pieris</taxon>
    </lineage>
</organism>
<evidence type="ECO:0000313" key="2">
    <source>
        <dbReference type="Proteomes" id="UP001152562"/>
    </source>
</evidence>
<protein>
    <submittedName>
        <fullName evidence="1">Uncharacterized protein</fullName>
    </submittedName>
</protein>
<proteinExistence type="predicted"/>
<dbReference type="EMBL" id="CALOZG010000027">
    <property type="protein sequence ID" value="CAH4032143.1"/>
    <property type="molecule type" value="Genomic_DNA"/>
</dbReference>